<organism evidence="1 2">
    <name type="scientific">Pseudomonas syringae pv. cilantro</name>
    <dbReference type="NCBI Taxonomy" id="81035"/>
    <lineage>
        <taxon>Bacteria</taxon>
        <taxon>Pseudomonadati</taxon>
        <taxon>Pseudomonadota</taxon>
        <taxon>Gammaproteobacteria</taxon>
        <taxon>Pseudomonadales</taxon>
        <taxon>Pseudomonadaceae</taxon>
        <taxon>Pseudomonas</taxon>
        <taxon>Pseudomonas syringae</taxon>
    </lineage>
</organism>
<comment type="caution">
    <text evidence="1">The sequence shown here is derived from an EMBL/GenBank/DDBJ whole genome shotgun (WGS) entry which is preliminary data.</text>
</comment>
<gene>
    <name evidence="1" type="ORF">ABJ99_3226</name>
</gene>
<dbReference type="AlphaFoldDB" id="A0A0N0GDL5"/>
<proteinExistence type="predicted"/>
<sequence>MYINRSISSQSSIGTESFHSAHETFASSSVRVLSEAEQTKLNDITHYLTDHVFAAHRLPVDDINADQDVVHAHNVEIGKIISARALRLLDEGETALSIGETFAKAEKFDRMASAASGALRATPFAAASVLQYMQPAINKGDWLPTPLKPLTPLVSGALSGAMDQVGTGVMNRATGDLHYLSTAPEKLHDAMAASAKRHTPGVMRQAADLGIAVQTYTARNALRTVLAPALASRPAAQGAVDISVSAAGGLVANAGFSERLLTAQARDHLRGGAFVLGMKDKEPKADLSEETDWLDAYKAIKSASYSGAALNAGKRLAGLPLDVATIISQRCVSAKAVFVLKRVLPLVRVLSGVLILHGVRKHLYQGHDQRAEQLDEVGLAIAGLARILQIRGSVFRCSEADILLLVATEQQGFSVHGLVVLSCQCVCLRAFAAQRRKVQLG</sequence>
<dbReference type="EMBL" id="LGLN01000077">
    <property type="protein sequence ID" value="KPC25828.1"/>
    <property type="molecule type" value="Genomic_DNA"/>
</dbReference>
<reference evidence="1 2" key="1">
    <citation type="submission" date="2015-07" db="EMBL/GenBank/DDBJ databases">
        <authorList>
            <person name="Noorani M."/>
        </authorList>
    </citation>
    <scope>NUCLEOTIDE SEQUENCE [LARGE SCALE GENOMIC DNA]</scope>
    <source>
        <strain evidence="1 2">0788_9</strain>
    </source>
</reference>
<dbReference type="PATRIC" id="fig|81035.3.peg.3437"/>
<reference evidence="1 2" key="2">
    <citation type="submission" date="2015-10" db="EMBL/GenBank/DDBJ databases">
        <title>Comparative genomics and high-throughput reverse genetic screens identify a new phytobacterial MAMP and an Arabidopsis receptor required for immune elicitation.</title>
        <authorList>
            <person name="Mott G.A."/>
            <person name="Thakur S."/>
            <person name="Wang P.W."/>
            <person name="Desveaux D."/>
            <person name="Guttman D.S."/>
        </authorList>
    </citation>
    <scope>NUCLEOTIDE SEQUENCE [LARGE SCALE GENOMIC DNA]</scope>
    <source>
        <strain evidence="1 2">0788_9</strain>
    </source>
</reference>
<evidence type="ECO:0000313" key="2">
    <source>
        <dbReference type="Proteomes" id="UP000037891"/>
    </source>
</evidence>
<accession>A0A0N0GDL5</accession>
<evidence type="ECO:0000313" key="1">
    <source>
        <dbReference type="EMBL" id="KPC25828.1"/>
    </source>
</evidence>
<name>A0A0N0GDL5_PSESX</name>
<dbReference type="Proteomes" id="UP000037891">
    <property type="component" value="Unassembled WGS sequence"/>
</dbReference>
<protein>
    <submittedName>
        <fullName evidence="1">Type III effector HopPtoA1Pma</fullName>
    </submittedName>
</protein>